<dbReference type="InterPro" id="IPR050710">
    <property type="entry name" value="Band7/mec-2_domain"/>
</dbReference>
<dbReference type="GO" id="GO:0016020">
    <property type="term" value="C:membrane"/>
    <property type="evidence" value="ECO:0007669"/>
    <property type="project" value="InterPro"/>
</dbReference>
<dbReference type="PANTHER" id="PTHR43327">
    <property type="entry name" value="STOMATIN-LIKE PROTEIN 2, MITOCHONDRIAL"/>
    <property type="match status" value="1"/>
</dbReference>
<dbReference type="Pfam" id="PF01145">
    <property type="entry name" value="Band_7"/>
    <property type="match status" value="1"/>
</dbReference>
<dbReference type="InterPro" id="IPR001107">
    <property type="entry name" value="Band_7"/>
</dbReference>
<dbReference type="SUPFAM" id="SSF117892">
    <property type="entry name" value="Band 7/SPFH domain"/>
    <property type="match status" value="1"/>
</dbReference>
<dbReference type="PRINTS" id="PR00721">
    <property type="entry name" value="STOMATIN"/>
</dbReference>
<accession>A0AAV1D0V5</accession>
<dbReference type="AlphaFoldDB" id="A0AAV1D0V5"/>
<dbReference type="Proteomes" id="UP001161247">
    <property type="component" value="Chromosome 3"/>
</dbReference>
<dbReference type="GO" id="GO:0005739">
    <property type="term" value="C:mitochondrion"/>
    <property type="evidence" value="ECO:0007669"/>
    <property type="project" value="TreeGrafter"/>
</dbReference>
<evidence type="ECO:0000259" key="1">
    <source>
        <dbReference type="SMART" id="SM00244"/>
    </source>
</evidence>
<dbReference type="GO" id="GO:0007005">
    <property type="term" value="P:mitochondrion organization"/>
    <property type="evidence" value="ECO:0007669"/>
    <property type="project" value="TreeGrafter"/>
</dbReference>
<sequence length="289" mass="31862">MVPRMATLPPPLFSCTTQKQPRALVVSNLKLRPLQQTFSSPARVISQNSCSLFKDRQAAAHYSTAGGAFHGEIYEIQPAIINLGIVIVHPGRAYVVEKLGKYSKTLTAGVHLVNPFLDRIMFVHSLKERLIHLPSKEAITKDGVPITVTGILLMKVVDPVLASYGSENPIGGLIELAQSILDTEIGKLSLDRLIETRPNINQTIEISLNEVSTAWGIKCTRYVISDIGLPDGVKMAMDLEAEIKRKKAAEFLEEEREKEAMMFSSKTTKFTLAEVSKSESCGTLCQRIQ</sequence>
<reference evidence="2" key="1">
    <citation type="submission" date="2023-03" db="EMBL/GenBank/DDBJ databases">
        <authorList>
            <person name="Julca I."/>
        </authorList>
    </citation>
    <scope>NUCLEOTIDE SEQUENCE</scope>
</reference>
<dbReference type="Gene3D" id="3.30.479.30">
    <property type="entry name" value="Band 7 domain"/>
    <property type="match status" value="1"/>
</dbReference>
<protein>
    <submittedName>
        <fullName evidence="2">OLC1v1037236C1</fullName>
    </submittedName>
</protein>
<organism evidence="2 3">
    <name type="scientific">Oldenlandia corymbosa var. corymbosa</name>
    <dbReference type="NCBI Taxonomy" id="529605"/>
    <lineage>
        <taxon>Eukaryota</taxon>
        <taxon>Viridiplantae</taxon>
        <taxon>Streptophyta</taxon>
        <taxon>Embryophyta</taxon>
        <taxon>Tracheophyta</taxon>
        <taxon>Spermatophyta</taxon>
        <taxon>Magnoliopsida</taxon>
        <taxon>eudicotyledons</taxon>
        <taxon>Gunneridae</taxon>
        <taxon>Pentapetalae</taxon>
        <taxon>asterids</taxon>
        <taxon>lamiids</taxon>
        <taxon>Gentianales</taxon>
        <taxon>Rubiaceae</taxon>
        <taxon>Rubioideae</taxon>
        <taxon>Spermacoceae</taxon>
        <taxon>Hedyotis-Oldenlandia complex</taxon>
        <taxon>Oldenlandia</taxon>
    </lineage>
</organism>
<dbReference type="InterPro" id="IPR001972">
    <property type="entry name" value="Stomatin_HflK_fam"/>
</dbReference>
<dbReference type="PANTHER" id="PTHR43327:SF10">
    <property type="entry name" value="STOMATIN-LIKE PROTEIN 2, MITOCHONDRIAL"/>
    <property type="match status" value="1"/>
</dbReference>
<proteinExistence type="predicted"/>
<evidence type="ECO:0000313" key="2">
    <source>
        <dbReference type="EMBL" id="CAI9100272.1"/>
    </source>
</evidence>
<evidence type="ECO:0000313" key="3">
    <source>
        <dbReference type="Proteomes" id="UP001161247"/>
    </source>
</evidence>
<dbReference type="EMBL" id="OX459120">
    <property type="protein sequence ID" value="CAI9100272.1"/>
    <property type="molecule type" value="Genomic_DNA"/>
</dbReference>
<feature type="domain" description="Band 7" evidence="1">
    <location>
        <begin position="83"/>
        <end position="241"/>
    </location>
</feature>
<name>A0AAV1D0V5_OLDCO</name>
<dbReference type="InterPro" id="IPR036013">
    <property type="entry name" value="Band_7/SPFH_dom_sf"/>
</dbReference>
<dbReference type="SMART" id="SM00244">
    <property type="entry name" value="PHB"/>
    <property type="match status" value="1"/>
</dbReference>
<dbReference type="CDD" id="cd08829">
    <property type="entry name" value="SPFH_paraslipin"/>
    <property type="match status" value="1"/>
</dbReference>
<gene>
    <name evidence="2" type="ORF">OLC1_LOCUS10143</name>
</gene>
<keyword evidence="3" id="KW-1185">Reference proteome</keyword>